<proteinExistence type="predicted"/>
<keyword evidence="3" id="KW-1185">Reference proteome</keyword>
<dbReference type="OrthoDB" id="6402114at2"/>
<evidence type="ECO:0008006" key="4">
    <source>
        <dbReference type="Google" id="ProtNLM"/>
    </source>
</evidence>
<evidence type="ECO:0000313" key="2">
    <source>
        <dbReference type="EMBL" id="QEC69902.1"/>
    </source>
</evidence>
<accession>A0A5B8VFX3</accession>
<feature type="region of interest" description="Disordered" evidence="1">
    <location>
        <begin position="153"/>
        <end position="175"/>
    </location>
</feature>
<dbReference type="PROSITE" id="PS51257">
    <property type="entry name" value="PROKAR_LIPOPROTEIN"/>
    <property type="match status" value="1"/>
</dbReference>
<protein>
    <recommendedName>
        <fullName evidence="4">Cytochrome c</fullName>
    </recommendedName>
</protein>
<dbReference type="RefSeq" id="WP_147192778.1">
    <property type="nucleotide sequence ID" value="NZ_CP042435.1"/>
</dbReference>
<dbReference type="Proteomes" id="UP000321533">
    <property type="component" value="Chromosome"/>
</dbReference>
<reference evidence="2 3" key="1">
    <citation type="journal article" date="2016" name="Int. J. Syst. Evol. Microbiol.">
        <title>Panacibacter ginsenosidivorans gen. nov., sp. nov., with ginsenoside converting activity isolated from soil of a ginseng field.</title>
        <authorList>
            <person name="Siddiqi M.Z."/>
            <person name="Muhammad Shafi S."/>
            <person name="Choi K.D."/>
            <person name="Im W.T."/>
        </authorList>
    </citation>
    <scope>NUCLEOTIDE SEQUENCE [LARGE SCALE GENOMIC DNA]</scope>
    <source>
        <strain evidence="2 3">Gsoil1550</strain>
    </source>
</reference>
<gene>
    <name evidence="2" type="ORF">FRZ67_22345</name>
</gene>
<sequence length="175" mass="19788">MKRITFFSFSLILLACNTQPSNQLLQNRIDSLQTKLANTYKPGFGEFMSGIQIHHAKLWFAGQNQNWQLADFEVHEIQESLDDIKEYCTDRKETNEIGMIDAPIDSLNNAIAQKDLARFKNSYILLTNTCNQCHKATDHGFNVIKMPASPPFSNQEFSGSVKNPSVQVSDTTKAK</sequence>
<name>A0A5B8VFX3_9BACT</name>
<evidence type="ECO:0000313" key="3">
    <source>
        <dbReference type="Proteomes" id="UP000321533"/>
    </source>
</evidence>
<dbReference type="KEGG" id="pgin:FRZ67_22345"/>
<organism evidence="2 3">
    <name type="scientific">Panacibacter ginsenosidivorans</name>
    <dbReference type="NCBI Taxonomy" id="1813871"/>
    <lineage>
        <taxon>Bacteria</taxon>
        <taxon>Pseudomonadati</taxon>
        <taxon>Bacteroidota</taxon>
        <taxon>Chitinophagia</taxon>
        <taxon>Chitinophagales</taxon>
        <taxon>Chitinophagaceae</taxon>
        <taxon>Panacibacter</taxon>
    </lineage>
</organism>
<dbReference type="AlphaFoldDB" id="A0A5B8VFX3"/>
<dbReference type="EMBL" id="CP042435">
    <property type="protein sequence ID" value="QEC69902.1"/>
    <property type="molecule type" value="Genomic_DNA"/>
</dbReference>
<evidence type="ECO:0000256" key="1">
    <source>
        <dbReference type="SAM" id="MobiDB-lite"/>
    </source>
</evidence>